<comment type="caution">
    <text evidence="1">The sequence shown here is derived from an EMBL/GenBank/DDBJ whole genome shotgun (WGS) entry which is preliminary data.</text>
</comment>
<dbReference type="Gene3D" id="3.60.10.10">
    <property type="entry name" value="Endonuclease/exonuclease/phosphatase"/>
    <property type="match status" value="1"/>
</dbReference>
<dbReference type="Proteomes" id="UP001500897">
    <property type="component" value="Unassembled WGS sequence"/>
</dbReference>
<proteinExistence type="predicted"/>
<keyword evidence="2" id="KW-1185">Reference proteome</keyword>
<dbReference type="RefSeq" id="WP_344557413.1">
    <property type="nucleotide sequence ID" value="NZ_BAAANS010000061.1"/>
</dbReference>
<evidence type="ECO:0000313" key="1">
    <source>
        <dbReference type="EMBL" id="GAA2118127.1"/>
    </source>
</evidence>
<sequence length="331" mass="36423">MLDLSDLSDLPIPLPGLPPLPLPRSQYLSVLSWTTDHGQDLEEVCLIATRYDPDLVVLGELREEQIEDAARMLGMDAHRSAGTDVTAHRTVILVRRDGPLVALHNHQKPNSRDPRIPRVNVEFTLRQGVGGRVPGSFTVAGLHLSYCSPTERLIAAENVSNLQSLPRLVIGDFNEDPVGEQIDRSRDADRAHWHDRSFYMPGAGRITATRVDEDLTTQGLIDVARLLGTEEAMRPTSSTVLRALGQSPAGRGCRVYADEPLALAAVHLEVLAGYDDVSDHHPLLTVFHLPALRDAIAAAAARRGERRQQRVAERVEFKTARLARELAAGIR</sequence>
<dbReference type="InterPro" id="IPR036691">
    <property type="entry name" value="Endo/exonu/phosph_ase_sf"/>
</dbReference>
<dbReference type="SUPFAM" id="SSF56219">
    <property type="entry name" value="DNase I-like"/>
    <property type="match status" value="1"/>
</dbReference>
<evidence type="ECO:0008006" key="3">
    <source>
        <dbReference type="Google" id="ProtNLM"/>
    </source>
</evidence>
<reference evidence="1 2" key="1">
    <citation type="journal article" date="2019" name="Int. J. Syst. Evol. Microbiol.">
        <title>The Global Catalogue of Microorganisms (GCM) 10K type strain sequencing project: providing services to taxonomists for standard genome sequencing and annotation.</title>
        <authorList>
            <consortium name="The Broad Institute Genomics Platform"/>
            <consortium name="The Broad Institute Genome Sequencing Center for Infectious Disease"/>
            <person name="Wu L."/>
            <person name="Ma J."/>
        </authorList>
    </citation>
    <scope>NUCLEOTIDE SEQUENCE [LARGE SCALE GENOMIC DNA]</scope>
    <source>
        <strain evidence="1 2">JCM 14559</strain>
    </source>
</reference>
<organism evidence="1 2">
    <name type="scientific">Kitasatospora saccharophila</name>
    <dbReference type="NCBI Taxonomy" id="407973"/>
    <lineage>
        <taxon>Bacteria</taxon>
        <taxon>Bacillati</taxon>
        <taxon>Actinomycetota</taxon>
        <taxon>Actinomycetes</taxon>
        <taxon>Kitasatosporales</taxon>
        <taxon>Streptomycetaceae</taxon>
        <taxon>Kitasatospora</taxon>
    </lineage>
</organism>
<evidence type="ECO:0000313" key="2">
    <source>
        <dbReference type="Proteomes" id="UP001500897"/>
    </source>
</evidence>
<accession>A0ABN2XW38</accession>
<name>A0ABN2XW38_9ACTN</name>
<dbReference type="EMBL" id="BAAANS010000061">
    <property type="protein sequence ID" value="GAA2118127.1"/>
    <property type="molecule type" value="Genomic_DNA"/>
</dbReference>
<protein>
    <recommendedName>
        <fullName evidence="3">Endonuclease/exonuclease/phosphatase family protein</fullName>
    </recommendedName>
</protein>
<gene>
    <name evidence="1" type="ORF">GCM10009759_65140</name>
</gene>